<dbReference type="Proteomes" id="UP001519273">
    <property type="component" value="Unassembled WGS sequence"/>
</dbReference>
<protein>
    <submittedName>
        <fullName evidence="1">Small acid-soluble spore protein (Thioredoxin-like protein)</fullName>
    </submittedName>
</protein>
<accession>A0ABS4H589</accession>
<name>A0ABS4H589_9BACL</name>
<dbReference type="EMBL" id="JAGGKP010000006">
    <property type="protein sequence ID" value="MBP1937703.1"/>
    <property type="molecule type" value="Genomic_DNA"/>
</dbReference>
<reference evidence="1 2" key="1">
    <citation type="submission" date="2021-03" db="EMBL/GenBank/DDBJ databases">
        <title>Genomic Encyclopedia of Type Strains, Phase IV (KMG-IV): sequencing the most valuable type-strain genomes for metagenomic binning, comparative biology and taxonomic classification.</title>
        <authorList>
            <person name="Goeker M."/>
        </authorList>
    </citation>
    <scope>NUCLEOTIDE SEQUENCE [LARGE SCALE GENOMIC DNA]</scope>
    <source>
        <strain evidence="1 2">DSM 23491</strain>
    </source>
</reference>
<gene>
    <name evidence="1" type="ORF">J2Z20_002616</name>
</gene>
<dbReference type="HAMAP" id="MF_01506">
    <property type="entry name" value="Tlp"/>
    <property type="match status" value="1"/>
</dbReference>
<keyword evidence="2" id="KW-1185">Reference proteome</keyword>
<evidence type="ECO:0000313" key="2">
    <source>
        <dbReference type="Proteomes" id="UP001519273"/>
    </source>
</evidence>
<organism evidence="1 2">
    <name type="scientific">Paenibacillus sediminis</name>
    <dbReference type="NCBI Taxonomy" id="664909"/>
    <lineage>
        <taxon>Bacteria</taxon>
        <taxon>Bacillati</taxon>
        <taxon>Bacillota</taxon>
        <taxon>Bacilli</taxon>
        <taxon>Bacillales</taxon>
        <taxon>Paenibacillaceae</taxon>
        <taxon>Paenibacillus</taxon>
    </lineage>
</organism>
<evidence type="ECO:0000313" key="1">
    <source>
        <dbReference type="EMBL" id="MBP1937703.1"/>
    </source>
</evidence>
<comment type="caution">
    <text evidence="1">The sequence shown here is derived from an EMBL/GenBank/DDBJ whole genome shotgun (WGS) entry which is preliminary data.</text>
</comment>
<sequence length="74" mass="8607">MAKPDNREDNVEKLVHSVQNTLQNFHEAQDYLNEFGDEISSEEREAIEDKNARRLNSVDAFRSEIKDEAQAKKD</sequence>
<dbReference type="RefSeq" id="WP_209850782.1">
    <property type="nucleotide sequence ID" value="NZ_CBCRVE010000007.1"/>
</dbReference>
<dbReference type="InterPro" id="IPR017524">
    <property type="entry name" value="SASP_thioredoxin-like"/>
</dbReference>
<dbReference type="Pfam" id="PF19824">
    <property type="entry name" value="Tlp"/>
    <property type="match status" value="1"/>
</dbReference>
<proteinExistence type="inferred from homology"/>
<dbReference type="NCBIfam" id="TIGR03090">
    <property type="entry name" value="SASP_tlp"/>
    <property type="match status" value="1"/>
</dbReference>